<organism evidence="1">
    <name type="scientific">Escherichia coli</name>
    <dbReference type="NCBI Taxonomy" id="562"/>
    <lineage>
        <taxon>Bacteria</taxon>
        <taxon>Pseudomonadati</taxon>
        <taxon>Pseudomonadota</taxon>
        <taxon>Gammaproteobacteria</taxon>
        <taxon>Enterobacterales</taxon>
        <taxon>Enterobacteriaceae</taxon>
        <taxon>Escherichia</taxon>
    </lineage>
</organism>
<name>A0A2S1JBG5_ECOLX</name>
<dbReference type="EMBL" id="MG825383">
    <property type="protein sequence ID" value="AWF75653.1"/>
    <property type="molecule type" value="Genomic_DNA"/>
</dbReference>
<accession>A0A2S1JBG5</accession>
<dbReference type="AlphaFoldDB" id="A0A2S1JBG5"/>
<geneLocation type="plasmid" evidence="1">
    <name>p1079-IncFIB-N</name>
</geneLocation>
<gene>
    <name evidence="1" type="ORF">FOBECEAA_00092</name>
</gene>
<protein>
    <recommendedName>
        <fullName evidence="2">DUF839 domain-containing protein</fullName>
    </recommendedName>
</protein>
<evidence type="ECO:0000313" key="1">
    <source>
        <dbReference type="EMBL" id="AWF75653.1"/>
    </source>
</evidence>
<evidence type="ECO:0008006" key="2">
    <source>
        <dbReference type="Google" id="ProtNLM"/>
    </source>
</evidence>
<keyword evidence="1" id="KW-0614">Plasmid</keyword>
<sequence length="137" mass="16416">MCKCLFSKVTVQAVTESDNKAAYCHTPVLQRHRPFRGRCLYCQTHHFFHRLVCRKHLRFLIAWRITLFSDPMAFVSDSDNSYRWNEMDKRFSVDDTPNEPNRFGWVGEIDPYGYFSENNKNICALYNQIKPRNKHKY</sequence>
<reference evidence="1" key="1">
    <citation type="submission" date="2018-01" db="EMBL/GenBank/DDBJ databases">
        <title>Prevalence of blaNDM and mcr-1 in Escherichia coli from food in China.</title>
        <authorList>
            <person name="Liu X."/>
            <person name="Li R."/>
            <person name="Chen S."/>
        </authorList>
    </citation>
    <scope>NUCLEOTIDE SEQUENCE</scope>
    <source>
        <strain evidence="1">1079</strain>
        <plasmid evidence="1">p1079-IncFIB-N</plasmid>
    </source>
</reference>
<proteinExistence type="predicted"/>